<dbReference type="RefSeq" id="XP_013279176.1">
    <property type="nucleotide sequence ID" value="XM_013423722.1"/>
</dbReference>
<dbReference type="OrthoDB" id="4132637at2759"/>
<dbReference type="STRING" id="1442368.A0A0D2G3N1"/>
<dbReference type="VEuPathDB" id="FungiDB:Z517_10109"/>
<dbReference type="GeneID" id="25309599"/>
<evidence type="ECO:0000256" key="1">
    <source>
        <dbReference type="SAM" id="MobiDB-lite"/>
    </source>
</evidence>
<evidence type="ECO:0000313" key="3">
    <source>
        <dbReference type="Proteomes" id="UP000053029"/>
    </source>
</evidence>
<protein>
    <submittedName>
        <fullName evidence="2">Uncharacterized protein</fullName>
    </submittedName>
</protein>
<evidence type="ECO:0000313" key="2">
    <source>
        <dbReference type="EMBL" id="KIW75368.1"/>
    </source>
</evidence>
<dbReference type="PANTHER" id="PTHR10887">
    <property type="entry name" value="DNA2/NAM7 HELICASE FAMILY"/>
    <property type="match status" value="1"/>
</dbReference>
<reference evidence="2 3" key="1">
    <citation type="submission" date="2015-01" db="EMBL/GenBank/DDBJ databases">
        <title>The Genome Sequence of Fonsecaea pedrosoi CBS 271.37.</title>
        <authorList>
            <consortium name="The Broad Institute Genomics Platform"/>
            <person name="Cuomo C."/>
            <person name="de Hoog S."/>
            <person name="Gorbushina A."/>
            <person name="Stielow B."/>
            <person name="Teixiera M."/>
            <person name="Abouelleil A."/>
            <person name="Chapman S.B."/>
            <person name="Priest M."/>
            <person name="Young S.K."/>
            <person name="Wortman J."/>
            <person name="Nusbaum C."/>
            <person name="Birren B."/>
        </authorList>
    </citation>
    <scope>NUCLEOTIDE SEQUENCE [LARGE SCALE GENOMIC DNA]</scope>
    <source>
        <strain evidence="2 3">CBS 271.37</strain>
    </source>
</reference>
<dbReference type="Proteomes" id="UP000053029">
    <property type="component" value="Unassembled WGS sequence"/>
</dbReference>
<dbReference type="Gene3D" id="3.40.50.300">
    <property type="entry name" value="P-loop containing nucleotide triphosphate hydrolases"/>
    <property type="match status" value="1"/>
</dbReference>
<keyword evidence="3" id="KW-1185">Reference proteome</keyword>
<feature type="compositionally biased region" description="Polar residues" evidence="1">
    <location>
        <begin position="702"/>
        <end position="712"/>
    </location>
</feature>
<dbReference type="InterPro" id="IPR027417">
    <property type="entry name" value="P-loop_NTPase"/>
</dbReference>
<dbReference type="AlphaFoldDB" id="A0A0D2G3N1"/>
<name>A0A0D2G3N1_9EURO</name>
<gene>
    <name evidence="2" type="ORF">Z517_10109</name>
</gene>
<feature type="region of interest" description="Disordered" evidence="1">
    <location>
        <begin position="681"/>
        <end position="712"/>
    </location>
</feature>
<sequence>MSFSRALVESPRAESFRSLVRLAYEIVGRELEGFTDLSPRLGQHAGCECEISYDGHVKIWQTVGRHKFTLNYDSRQVVFGALLRRASSGQWVDWDAQAGSELLAQHDTNNAAAQILIWLMDNSPAVDMSPLDQRRLQPSAPSDIFSLDQTHKNFSRIKLQFDDTSSIQNWKPEGILSLIPQQTWMSDLEQQSDLLVTDDAEPTGKRYTSARDFIAHQVAIIEASEEHSYPLSSWRDATKAAFRTASSTNDSHLPLVSMFLRQGEAVRDILPFAEPDYSVDFSVLDDLDYSQRRVIRNIFNHQVSLVHAPAGSGLVSAIVSVTEAILRKAPQTKILICGYDRSRLDEISDGFMFRECFCDFRFQHLHLPLEETLGIGGSRVILCTYSESRAAWLKKIWAPHVLIASDAGIITHYDLLTPISAHFDSLTRLVLLGDHRQFGPYTRTDKDKPHEGRSILEELMEEQWPGCMLHLERMTHSDLCFPRSSVFYDGRLMAVRQTSTPGSFLTKMQDRFNAGLRIIDGDDDATSITSFAHFFDIWDPINLEGQSPVHFVDVLVKTLLSTEGCQMSQIMVVSLDGSSTNLHLQETTTRCWGDVKVHTVTETQGLSAKVVICLLPLTKVELELAQTNWSKSACVIMSLATEMIYFVGKWRAVCDLDYINDLQRCIFTLDEMNPNFLQRVGPSPYAMETPADRQHSDGRGMTPSTPAESSSA</sequence>
<dbReference type="InterPro" id="IPR045055">
    <property type="entry name" value="DNA2/NAM7-like"/>
</dbReference>
<proteinExistence type="predicted"/>
<dbReference type="PANTHER" id="PTHR10887:SF495">
    <property type="entry name" value="HELICASE SENATAXIN ISOFORM X1-RELATED"/>
    <property type="match status" value="1"/>
</dbReference>
<accession>A0A0D2G3N1</accession>
<dbReference type="EMBL" id="KN846975">
    <property type="protein sequence ID" value="KIW75368.1"/>
    <property type="molecule type" value="Genomic_DNA"/>
</dbReference>
<dbReference type="HOGENOM" id="CLU_024068_0_0_1"/>
<dbReference type="SUPFAM" id="SSF52540">
    <property type="entry name" value="P-loop containing nucleoside triphosphate hydrolases"/>
    <property type="match status" value="1"/>
</dbReference>
<organism evidence="2 3">
    <name type="scientific">Fonsecaea pedrosoi CBS 271.37</name>
    <dbReference type="NCBI Taxonomy" id="1442368"/>
    <lineage>
        <taxon>Eukaryota</taxon>
        <taxon>Fungi</taxon>
        <taxon>Dikarya</taxon>
        <taxon>Ascomycota</taxon>
        <taxon>Pezizomycotina</taxon>
        <taxon>Eurotiomycetes</taxon>
        <taxon>Chaetothyriomycetidae</taxon>
        <taxon>Chaetothyriales</taxon>
        <taxon>Herpotrichiellaceae</taxon>
        <taxon>Fonsecaea</taxon>
    </lineage>
</organism>